<reference evidence="3 4" key="1">
    <citation type="submission" date="2019-08" db="EMBL/GenBank/DDBJ databases">
        <title>In-depth cultivation of the pig gut microbiome towards novel bacterial diversity and tailored functional studies.</title>
        <authorList>
            <person name="Wylensek D."/>
            <person name="Hitch T.C.A."/>
            <person name="Clavel T."/>
        </authorList>
    </citation>
    <scope>NUCLEOTIDE SEQUENCE [LARGE SCALE GENOMIC DNA]</scope>
    <source>
        <strain evidence="3 4">CA-Schmier-601-WT-1</strain>
    </source>
</reference>
<dbReference type="NCBIfam" id="TIGR00079">
    <property type="entry name" value="pept_deformyl"/>
    <property type="match status" value="1"/>
</dbReference>
<feature type="binding site" evidence="2">
    <location>
        <position position="138"/>
    </location>
    <ligand>
        <name>Fe cation</name>
        <dbReference type="ChEBI" id="CHEBI:24875"/>
    </ligand>
</feature>
<dbReference type="RefSeq" id="WP_154433998.1">
    <property type="nucleotide sequence ID" value="NZ_VUNC01000002.1"/>
</dbReference>
<comment type="cofactor">
    <cofactor evidence="2">
        <name>Fe(2+)</name>
        <dbReference type="ChEBI" id="CHEBI:29033"/>
    </cofactor>
    <text evidence="2">Binds 1 Fe(2+) ion.</text>
</comment>
<keyword evidence="2" id="KW-0408">Iron</keyword>
<dbReference type="AlphaFoldDB" id="A0A6N7XQE1"/>
<dbReference type="Proteomes" id="UP000469325">
    <property type="component" value="Unassembled WGS sequence"/>
</dbReference>
<comment type="catalytic activity">
    <reaction evidence="2">
        <text>N-terminal N-formyl-L-methionyl-[peptide] + H2O = N-terminal L-methionyl-[peptide] + formate</text>
        <dbReference type="Rhea" id="RHEA:24420"/>
        <dbReference type="Rhea" id="RHEA-COMP:10639"/>
        <dbReference type="Rhea" id="RHEA-COMP:10640"/>
        <dbReference type="ChEBI" id="CHEBI:15377"/>
        <dbReference type="ChEBI" id="CHEBI:15740"/>
        <dbReference type="ChEBI" id="CHEBI:49298"/>
        <dbReference type="ChEBI" id="CHEBI:64731"/>
        <dbReference type="EC" id="3.5.1.88"/>
    </reaction>
</comment>
<dbReference type="GO" id="GO:0046872">
    <property type="term" value="F:metal ion binding"/>
    <property type="evidence" value="ECO:0007669"/>
    <property type="project" value="UniProtKB-KW"/>
</dbReference>
<comment type="caution">
    <text evidence="3">The sequence shown here is derived from an EMBL/GenBank/DDBJ whole genome shotgun (WGS) entry which is preliminary data.</text>
</comment>
<dbReference type="InterPro" id="IPR023635">
    <property type="entry name" value="Peptide_deformylase"/>
</dbReference>
<keyword evidence="2" id="KW-0648">Protein biosynthesis</keyword>
<dbReference type="Gene3D" id="3.90.45.10">
    <property type="entry name" value="Peptide deformylase"/>
    <property type="match status" value="1"/>
</dbReference>
<proteinExistence type="inferred from homology"/>
<feature type="active site" evidence="2">
    <location>
        <position position="139"/>
    </location>
</feature>
<evidence type="ECO:0000313" key="3">
    <source>
        <dbReference type="EMBL" id="MST72169.1"/>
    </source>
</evidence>
<keyword evidence="4" id="KW-1185">Reference proteome</keyword>
<gene>
    <name evidence="2 3" type="primary">def</name>
    <name evidence="3" type="ORF">FYJ68_03455</name>
</gene>
<dbReference type="NCBIfam" id="NF001159">
    <property type="entry name" value="PRK00150.1-3"/>
    <property type="match status" value="1"/>
</dbReference>
<dbReference type="EC" id="3.5.1.88" evidence="2"/>
<feature type="binding site" evidence="2">
    <location>
        <position position="95"/>
    </location>
    <ligand>
        <name>Fe cation</name>
        <dbReference type="ChEBI" id="CHEBI:24875"/>
    </ligand>
</feature>
<comment type="similarity">
    <text evidence="1 2">Belongs to the polypeptide deformylase family.</text>
</comment>
<keyword evidence="2 3" id="KW-0378">Hydrolase</keyword>
<sequence>MSALDDIVVAPDDRLKTECEPIQDIDGKVARLARRMLRDMYAADGCGLAAPQVGELIQLVVIDVDYTSKGKNPYVLINPRVIVADGEEREGGEGCLSFPGITVPVRRPSHVVVQARNLDGDLMQYEAADNLLAVCLQHEIDHLHGITMLDHLSAGQRVAAMRDYQEALEAGAKPGDVAED</sequence>
<dbReference type="PANTHER" id="PTHR10458">
    <property type="entry name" value="PEPTIDE DEFORMYLASE"/>
    <property type="match status" value="1"/>
</dbReference>
<dbReference type="CDD" id="cd00487">
    <property type="entry name" value="Pep_deformylase"/>
    <property type="match status" value="1"/>
</dbReference>
<feature type="binding site" evidence="2">
    <location>
        <position position="142"/>
    </location>
    <ligand>
        <name>Fe cation</name>
        <dbReference type="ChEBI" id="CHEBI:24875"/>
    </ligand>
</feature>
<comment type="function">
    <text evidence="2">Removes the formyl group from the N-terminal Met of newly synthesized proteins. Requires at least a dipeptide for an efficient rate of reaction. N-terminal L-methionine is a prerequisite for activity but the enzyme has broad specificity at other positions.</text>
</comment>
<protein>
    <recommendedName>
        <fullName evidence="2">Peptide deformylase</fullName>
        <shortName evidence="2">PDF</shortName>
        <ecNumber evidence="2">3.5.1.88</ecNumber>
    </recommendedName>
    <alternativeName>
        <fullName evidence="2">Polypeptide deformylase</fullName>
    </alternativeName>
</protein>
<name>A0A6N7XQE1_9ACTN</name>
<evidence type="ECO:0000256" key="2">
    <source>
        <dbReference type="HAMAP-Rule" id="MF_00163"/>
    </source>
</evidence>
<dbReference type="PANTHER" id="PTHR10458:SF22">
    <property type="entry name" value="PEPTIDE DEFORMYLASE"/>
    <property type="match status" value="1"/>
</dbReference>
<accession>A0A6N7XQE1</accession>
<evidence type="ECO:0000256" key="1">
    <source>
        <dbReference type="ARBA" id="ARBA00010759"/>
    </source>
</evidence>
<dbReference type="PIRSF" id="PIRSF004749">
    <property type="entry name" value="Pep_def"/>
    <property type="match status" value="1"/>
</dbReference>
<dbReference type="PRINTS" id="PR01576">
    <property type="entry name" value="PDEFORMYLASE"/>
</dbReference>
<evidence type="ECO:0000313" key="4">
    <source>
        <dbReference type="Proteomes" id="UP000469325"/>
    </source>
</evidence>
<dbReference type="GO" id="GO:0042586">
    <property type="term" value="F:peptide deformylase activity"/>
    <property type="evidence" value="ECO:0007669"/>
    <property type="project" value="UniProtKB-UniRule"/>
</dbReference>
<organism evidence="3 4">
    <name type="scientific">Olsenella porci</name>
    <dbReference type="NCBI Taxonomy" id="2652279"/>
    <lineage>
        <taxon>Bacteria</taxon>
        <taxon>Bacillati</taxon>
        <taxon>Actinomycetota</taxon>
        <taxon>Coriobacteriia</taxon>
        <taxon>Coriobacteriales</taxon>
        <taxon>Atopobiaceae</taxon>
        <taxon>Olsenella</taxon>
    </lineage>
</organism>
<dbReference type="HAMAP" id="MF_00163">
    <property type="entry name" value="Pep_deformylase"/>
    <property type="match status" value="1"/>
</dbReference>
<dbReference type="Pfam" id="PF01327">
    <property type="entry name" value="Pep_deformylase"/>
    <property type="match status" value="1"/>
</dbReference>
<dbReference type="InterPro" id="IPR036821">
    <property type="entry name" value="Peptide_deformylase_sf"/>
</dbReference>
<keyword evidence="2" id="KW-0479">Metal-binding</keyword>
<dbReference type="EMBL" id="VUNC01000002">
    <property type="protein sequence ID" value="MST72169.1"/>
    <property type="molecule type" value="Genomic_DNA"/>
</dbReference>
<dbReference type="GO" id="GO:0006412">
    <property type="term" value="P:translation"/>
    <property type="evidence" value="ECO:0007669"/>
    <property type="project" value="UniProtKB-UniRule"/>
</dbReference>
<dbReference type="SUPFAM" id="SSF56420">
    <property type="entry name" value="Peptide deformylase"/>
    <property type="match status" value="1"/>
</dbReference>